<dbReference type="GO" id="GO:0005524">
    <property type="term" value="F:ATP binding"/>
    <property type="evidence" value="ECO:0007669"/>
    <property type="project" value="UniProtKB-KW"/>
</dbReference>
<keyword evidence="11" id="KW-0999">Mitochondrion inner membrane</keyword>
<dbReference type="InterPro" id="IPR036615">
    <property type="entry name" value="Mur_ligase_C_dom_sf"/>
</dbReference>
<dbReference type="PANTHER" id="PTHR11136:SF5">
    <property type="entry name" value="FOLYLPOLYGLUTAMATE SYNTHASE, MITOCHONDRIAL"/>
    <property type="match status" value="1"/>
</dbReference>
<dbReference type="InterPro" id="IPR018109">
    <property type="entry name" value="Folylpolyglutamate_synth_CS"/>
</dbReference>
<evidence type="ECO:0000256" key="13">
    <source>
        <dbReference type="ARBA" id="ARBA00022842"/>
    </source>
</evidence>
<dbReference type="GO" id="GO:0046872">
    <property type="term" value="F:metal ion binding"/>
    <property type="evidence" value="ECO:0007669"/>
    <property type="project" value="UniProtKB-KW"/>
</dbReference>
<comment type="catalytic activity">
    <reaction evidence="16 17">
        <text>(6S)-5,6,7,8-tetrahydrofolyl-(gamma-L-Glu)(n) + L-glutamate + ATP = (6S)-5,6,7,8-tetrahydrofolyl-(gamma-L-Glu)(n+1) + ADP + phosphate + H(+)</text>
        <dbReference type="Rhea" id="RHEA:10580"/>
        <dbReference type="Rhea" id="RHEA-COMP:14738"/>
        <dbReference type="Rhea" id="RHEA-COMP:14740"/>
        <dbReference type="ChEBI" id="CHEBI:15378"/>
        <dbReference type="ChEBI" id="CHEBI:29985"/>
        <dbReference type="ChEBI" id="CHEBI:30616"/>
        <dbReference type="ChEBI" id="CHEBI:43474"/>
        <dbReference type="ChEBI" id="CHEBI:141005"/>
        <dbReference type="ChEBI" id="CHEBI:456216"/>
        <dbReference type="EC" id="6.3.2.17"/>
    </reaction>
</comment>
<comment type="cofactor">
    <cofactor evidence="17">
        <name>a monovalent cation</name>
        <dbReference type="ChEBI" id="CHEBI:60242"/>
    </cofactor>
    <text evidence="17">A monovalent cation.</text>
</comment>
<keyword evidence="8 17" id="KW-0436">Ligase</keyword>
<gene>
    <name evidence="20" type="primary">MET7</name>
    <name evidence="20" type="ORF">LOC62_03G004771</name>
</gene>
<evidence type="ECO:0000256" key="15">
    <source>
        <dbReference type="ARBA" id="ARBA00023136"/>
    </source>
</evidence>
<evidence type="ECO:0000256" key="5">
    <source>
        <dbReference type="ARBA" id="ARBA00008276"/>
    </source>
</evidence>
<feature type="binding site" evidence="18">
    <location>
        <position position="333"/>
    </location>
    <ligand>
        <name>ATP</name>
        <dbReference type="ChEBI" id="CHEBI:30616"/>
    </ligand>
</feature>
<dbReference type="SUPFAM" id="SSF53623">
    <property type="entry name" value="MurD-like peptide ligases, catalytic domain"/>
    <property type="match status" value="1"/>
</dbReference>
<evidence type="ECO:0000256" key="9">
    <source>
        <dbReference type="ARBA" id="ARBA00022723"/>
    </source>
</evidence>
<evidence type="ECO:0000256" key="8">
    <source>
        <dbReference type="ARBA" id="ARBA00022598"/>
    </source>
</evidence>
<dbReference type="GO" id="GO:0005743">
    <property type="term" value="C:mitochondrial inner membrane"/>
    <property type="evidence" value="ECO:0007669"/>
    <property type="project" value="UniProtKB-SubCell"/>
</dbReference>
<keyword evidence="7 17" id="KW-0554">One-carbon metabolism</keyword>
<evidence type="ECO:0000313" key="20">
    <source>
        <dbReference type="EMBL" id="WOO81245.1"/>
    </source>
</evidence>
<evidence type="ECO:0000256" key="11">
    <source>
        <dbReference type="ARBA" id="ARBA00022792"/>
    </source>
</evidence>
<dbReference type="AlphaFoldDB" id="A0AAF0Y701"/>
<name>A0AAF0Y701_9TREE</name>
<dbReference type="GO" id="GO:0004326">
    <property type="term" value="F:tetrahydrofolylpolyglutamate synthase activity"/>
    <property type="evidence" value="ECO:0007669"/>
    <property type="project" value="UniProtKB-EC"/>
</dbReference>
<proteinExistence type="inferred from homology"/>
<dbReference type="Gene3D" id="3.40.1190.10">
    <property type="entry name" value="Mur-like, catalytic domain"/>
    <property type="match status" value="1"/>
</dbReference>
<evidence type="ECO:0000256" key="4">
    <source>
        <dbReference type="ARBA" id="ARBA00005150"/>
    </source>
</evidence>
<comment type="similarity">
    <text evidence="5 17">Belongs to the folylpolyglutamate synthase family.</text>
</comment>
<organism evidence="20 21">
    <name type="scientific">Vanrija pseudolonga</name>
    <dbReference type="NCBI Taxonomy" id="143232"/>
    <lineage>
        <taxon>Eukaryota</taxon>
        <taxon>Fungi</taxon>
        <taxon>Dikarya</taxon>
        <taxon>Basidiomycota</taxon>
        <taxon>Agaricomycotina</taxon>
        <taxon>Tremellomycetes</taxon>
        <taxon>Trichosporonales</taxon>
        <taxon>Trichosporonaceae</taxon>
        <taxon>Vanrija</taxon>
    </lineage>
</organism>
<dbReference type="RefSeq" id="XP_062627277.1">
    <property type="nucleotide sequence ID" value="XM_062771293.1"/>
</dbReference>
<dbReference type="EMBL" id="CP086716">
    <property type="protein sequence ID" value="WOO81245.1"/>
    <property type="molecule type" value="Genomic_DNA"/>
</dbReference>
<comment type="subcellular location">
    <subcellularLocation>
        <location evidence="3">Cytoplasm</location>
    </subcellularLocation>
    <subcellularLocation>
        <location evidence="1">Mitochondrion inner membrane</location>
    </subcellularLocation>
    <subcellularLocation>
        <location evidence="2">Mitochondrion matrix</location>
    </subcellularLocation>
</comment>
<evidence type="ECO:0000256" key="2">
    <source>
        <dbReference type="ARBA" id="ARBA00004305"/>
    </source>
</evidence>
<dbReference type="FunFam" id="3.90.190.20:FF:000017">
    <property type="entry name" value="Folylpolyglutamate synthase"/>
    <property type="match status" value="1"/>
</dbReference>
<keyword evidence="14" id="KW-0496">Mitochondrion</keyword>
<dbReference type="EC" id="6.3.2.17" evidence="17"/>
<dbReference type="Gene3D" id="3.90.190.20">
    <property type="entry name" value="Mur ligase, C-terminal domain"/>
    <property type="match status" value="1"/>
</dbReference>
<feature type="binding site" evidence="19">
    <location>
        <position position="177"/>
    </location>
    <ligand>
        <name>Mg(2+)</name>
        <dbReference type="ChEBI" id="CHEBI:18420"/>
        <label>1</label>
    </ligand>
</feature>
<reference evidence="20" key="1">
    <citation type="submission" date="2023-10" db="EMBL/GenBank/DDBJ databases">
        <authorList>
            <person name="Noh H."/>
        </authorList>
    </citation>
    <scope>NUCLEOTIDE SEQUENCE</scope>
    <source>
        <strain evidence="20">DUCC4014</strain>
    </source>
</reference>
<dbReference type="PIRSF" id="PIRSF038895">
    <property type="entry name" value="FPGS"/>
    <property type="match status" value="1"/>
</dbReference>
<dbReference type="FunFam" id="3.40.1190.10:FF:000009">
    <property type="entry name" value="Folylpolyglutamate synthase"/>
    <property type="match status" value="1"/>
</dbReference>
<evidence type="ECO:0000256" key="6">
    <source>
        <dbReference type="ARBA" id="ARBA00022490"/>
    </source>
</evidence>
<evidence type="ECO:0000256" key="1">
    <source>
        <dbReference type="ARBA" id="ARBA00004273"/>
    </source>
</evidence>
<keyword evidence="15" id="KW-0472">Membrane</keyword>
<dbReference type="PANTHER" id="PTHR11136">
    <property type="entry name" value="FOLYLPOLYGLUTAMATE SYNTHASE-RELATED"/>
    <property type="match status" value="1"/>
</dbReference>
<feature type="binding site" evidence="18">
    <location>
        <position position="319"/>
    </location>
    <ligand>
        <name>ATP</name>
        <dbReference type="ChEBI" id="CHEBI:30616"/>
    </ligand>
</feature>
<feature type="binding site" evidence="19">
    <location>
        <position position="104"/>
    </location>
    <ligand>
        <name>Mg(2+)</name>
        <dbReference type="ChEBI" id="CHEBI:18420"/>
        <label>1</label>
    </ligand>
</feature>
<evidence type="ECO:0000256" key="16">
    <source>
        <dbReference type="ARBA" id="ARBA00047493"/>
    </source>
</evidence>
<dbReference type="GO" id="GO:0006730">
    <property type="term" value="P:one-carbon metabolic process"/>
    <property type="evidence" value="ECO:0007669"/>
    <property type="project" value="UniProtKB-KW"/>
</dbReference>
<evidence type="ECO:0000313" key="21">
    <source>
        <dbReference type="Proteomes" id="UP000827549"/>
    </source>
</evidence>
<keyword evidence="10 18" id="KW-0547">Nucleotide-binding</keyword>
<dbReference type="NCBIfam" id="TIGR01499">
    <property type="entry name" value="folC"/>
    <property type="match status" value="1"/>
</dbReference>
<feature type="binding site" evidence="19">
    <location>
        <position position="205"/>
    </location>
    <ligand>
        <name>Mg(2+)</name>
        <dbReference type="ChEBI" id="CHEBI:18420"/>
        <label>1</label>
    </ligand>
</feature>
<evidence type="ECO:0000256" key="17">
    <source>
        <dbReference type="PIRNR" id="PIRNR038895"/>
    </source>
</evidence>
<comment type="function">
    <text evidence="17">Catalyzes conversion of folates to polyglutamate derivatives allowing concentration of folate compounds in the cell and the intracellular retention of these cofactors, which are important substrates for most of the folate-dependent enzymes that are involved in one-carbon transfer reactions involved in purine, pyrimidine and amino acid synthesis.</text>
</comment>
<dbReference type="GeneID" id="87808006"/>
<keyword evidence="21" id="KW-1185">Reference proteome</keyword>
<keyword evidence="9 19" id="KW-0479">Metal-binding</keyword>
<evidence type="ECO:0000256" key="10">
    <source>
        <dbReference type="ARBA" id="ARBA00022741"/>
    </source>
</evidence>
<evidence type="ECO:0000256" key="19">
    <source>
        <dbReference type="PIRSR" id="PIRSR038895-2"/>
    </source>
</evidence>
<keyword evidence="13 19" id="KW-0460">Magnesium</keyword>
<comment type="pathway">
    <text evidence="4 17">Cofactor biosynthesis; tetrahydrofolylpolyglutamate biosynthesis.</text>
</comment>
<dbReference type="Proteomes" id="UP000827549">
    <property type="component" value="Chromosome 3"/>
</dbReference>
<sequence>MIQSLIRMAAQCSKTYTEAIKLLNTCQSNAATIEAIRKSGGRLNDWAVPEMLDYLRRIGYKPDDLNRLNVVHITGTKGKGSTSAFTEKLLRSHIPGGKIGLYTSPHLCAVRERIRVNGEPLSEEQFAQYFFDVWERLEADPKTLTVHTPQFPIYFRLLTLLAFHAFLQLGVDATVLEVGIGGTYDSTNIVPKPVVTGVTSLGLDHTAVLGTTIEDIARNKGGIYKKGVPALSVPQEYPAGLKVLEACAIAHGALPLEVVPIIPKTPLGLRGEHQRINASLAVALSKKFLEAQGKPLADADAVVPESFVKPLADTKWPGRCQTVPQGETTWLLDGAHTTESLRSCGEWAWAPESDASGAGGGPNVLVFNCSGGRQGETLLGALLDAGAATRGVSREELGKTFDTVIFCTNVTYTDGGFKGDLTSAAIDPADLAALATQRQLRDAWLALNPGFDESKAHAVASIEHAVNIVRGLGERRVLVAGSLHLVGGVMEVAGLQFALGME</sequence>
<evidence type="ECO:0000256" key="7">
    <source>
        <dbReference type="ARBA" id="ARBA00022563"/>
    </source>
</evidence>
<dbReference type="GO" id="GO:0005829">
    <property type="term" value="C:cytosol"/>
    <property type="evidence" value="ECO:0007669"/>
    <property type="project" value="TreeGrafter"/>
</dbReference>
<dbReference type="GO" id="GO:0005759">
    <property type="term" value="C:mitochondrial matrix"/>
    <property type="evidence" value="ECO:0007669"/>
    <property type="project" value="UniProtKB-SubCell"/>
</dbReference>
<protein>
    <recommendedName>
        <fullName evidence="17">Folylpolyglutamate synthase</fullName>
        <ecNumber evidence="17">6.3.2.17</ecNumber>
    </recommendedName>
    <alternativeName>
        <fullName evidence="17">Folylpoly-gamma-glutamate synthetase</fullName>
    </alternativeName>
    <alternativeName>
        <fullName evidence="17">Tetrahydrofolylpolyglutamate synthase</fullName>
    </alternativeName>
</protein>
<dbReference type="SUPFAM" id="SSF53244">
    <property type="entry name" value="MurD-like peptide ligases, peptide-binding domain"/>
    <property type="match status" value="1"/>
</dbReference>
<evidence type="ECO:0000256" key="14">
    <source>
        <dbReference type="ARBA" id="ARBA00023128"/>
    </source>
</evidence>
<dbReference type="PROSITE" id="PS01012">
    <property type="entry name" value="FOLYLPOLYGLU_SYNT_2"/>
    <property type="match status" value="1"/>
</dbReference>
<accession>A0AAF0Y701</accession>
<dbReference type="InterPro" id="IPR001645">
    <property type="entry name" value="Folylpolyglutamate_synth"/>
</dbReference>
<keyword evidence="6" id="KW-0963">Cytoplasm</keyword>
<evidence type="ECO:0000256" key="3">
    <source>
        <dbReference type="ARBA" id="ARBA00004496"/>
    </source>
</evidence>
<dbReference type="InterPro" id="IPR036565">
    <property type="entry name" value="Mur-like_cat_sf"/>
</dbReference>
<evidence type="ECO:0000256" key="12">
    <source>
        <dbReference type="ARBA" id="ARBA00022840"/>
    </source>
</evidence>
<dbReference type="InterPro" id="IPR023600">
    <property type="entry name" value="Folylpolyglutamate_synth_euk"/>
</dbReference>
<evidence type="ECO:0000256" key="18">
    <source>
        <dbReference type="PIRSR" id="PIRSR038895-1"/>
    </source>
</evidence>
<keyword evidence="12 18" id="KW-0067">ATP-binding</keyword>